<feature type="binding site" evidence="6">
    <location>
        <position position="331"/>
    </location>
    <ligand>
        <name>FAD</name>
        <dbReference type="ChEBI" id="CHEBI:57692"/>
    </ligand>
</feature>
<evidence type="ECO:0000256" key="5">
    <source>
        <dbReference type="ARBA" id="ARBA00023002"/>
    </source>
</evidence>
<evidence type="ECO:0000259" key="7">
    <source>
        <dbReference type="Pfam" id="PF07992"/>
    </source>
</evidence>
<dbReference type="PRINTS" id="PR00469">
    <property type="entry name" value="PNDRDTASEII"/>
</dbReference>
<dbReference type="InterPro" id="IPR050097">
    <property type="entry name" value="Ferredoxin-NADP_redctase_2"/>
</dbReference>
<dbReference type="Proteomes" id="UP000028875">
    <property type="component" value="Unassembled WGS sequence"/>
</dbReference>
<feature type="binding site" evidence="6">
    <location>
        <position position="88"/>
    </location>
    <ligand>
        <name>FAD</name>
        <dbReference type="ChEBI" id="CHEBI:57692"/>
    </ligand>
</feature>
<dbReference type="EC" id="1.18.1.2" evidence="6"/>
<feature type="domain" description="FAD/NAD(P)-binding" evidence="7">
    <location>
        <begin position="8"/>
        <end position="308"/>
    </location>
</feature>
<dbReference type="Pfam" id="PF07992">
    <property type="entry name" value="Pyr_redox_2"/>
    <property type="match status" value="1"/>
</dbReference>
<comment type="caution">
    <text evidence="8">The sequence shown here is derived from an EMBL/GenBank/DDBJ whole genome shotgun (WGS) entry which is preliminary data.</text>
</comment>
<keyword evidence="9" id="KW-1185">Reference proteome</keyword>
<reference evidence="9" key="2">
    <citation type="submission" date="2014-05" db="EMBL/GenBank/DDBJ databases">
        <title>Draft genome sequence of Virgibacillus massiliensis Vm-5.</title>
        <authorList>
            <person name="Khelaifia S."/>
            <person name="Croce O."/>
            <person name="Lagier J.C."/>
            <person name="Raoult D."/>
        </authorList>
    </citation>
    <scope>NUCLEOTIDE SEQUENCE [LARGE SCALE GENOMIC DNA]</scope>
    <source>
        <strain evidence="9">Vm-5</strain>
    </source>
</reference>
<comment type="subunit">
    <text evidence="1 6">Homodimer.</text>
</comment>
<dbReference type="GO" id="GO:0004324">
    <property type="term" value="F:ferredoxin-NADP+ reductase activity"/>
    <property type="evidence" value="ECO:0007669"/>
    <property type="project" value="UniProtKB-UniRule"/>
</dbReference>
<feature type="binding site" evidence="6">
    <location>
        <position position="48"/>
    </location>
    <ligand>
        <name>FAD</name>
        <dbReference type="ChEBI" id="CHEBI:57692"/>
    </ligand>
</feature>
<dbReference type="OrthoDB" id="9806179at2"/>
<comment type="caution">
    <text evidence="6">Lacks conserved residue(s) required for the propagation of feature annotation.</text>
</comment>
<gene>
    <name evidence="8" type="ORF">BN990_00097</name>
</gene>
<dbReference type="AlphaFoldDB" id="A0A024Q5M1"/>
<dbReference type="PANTHER" id="PTHR48105">
    <property type="entry name" value="THIOREDOXIN REDUCTASE 1-RELATED-RELATED"/>
    <property type="match status" value="1"/>
</dbReference>
<dbReference type="Gene3D" id="3.50.50.60">
    <property type="entry name" value="FAD/NAD(P)-binding domain"/>
    <property type="match status" value="2"/>
</dbReference>
<evidence type="ECO:0000313" key="8">
    <source>
        <dbReference type="EMBL" id="CDQ37833.1"/>
    </source>
</evidence>
<dbReference type="PRINTS" id="PR00368">
    <property type="entry name" value="FADPNR"/>
</dbReference>
<dbReference type="eggNOG" id="COG0492">
    <property type="taxonomic scope" value="Bacteria"/>
</dbReference>
<dbReference type="STRING" id="1462526.BN990_00097"/>
<comment type="cofactor">
    <cofactor evidence="6">
        <name>FAD</name>
        <dbReference type="ChEBI" id="CHEBI:57692"/>
    </cofactor>
    <text evidence="6">Binds 1 FAD per subunit.</text>
</comment>
<dbReference type="HAMAP" id="MF_01685">
    <property type="entry name" value="FENR2"/>
    <property type="match status" value="1"/>
</dbReference>
<keyword evidence="3 6" id="KW-0274">FAD</keyword>
<proteinExistence type="inferred from homology"/>
<dbReference type="GO" id="GO:0050661">
    <property type="term" value="F:NADP binding"/>
    <property type="evidence" value="ECO:0007669"/>
    <property type="project" value="UniProtKB-UniRule"/>
</dbReference>
<reference evidence="8 9" key="1">
    <citation type="submission" date="2014-03" db="EMBL/GenBank/DDBJ databases">
        <authorList>
            <person name="Urmite Genomes U."/>
        </authorList>
    </citation>
    <scope>NUCLEOTIDE SEQUENCE [LARGE SCALE GENOMIC DNA]</scope>
    <source>
        <strain evidence="8 9">Vm-5</strain>
    </source>
</reference>
<dbReference type="GO" id="GO:0050660">
    <property type="term" value="F:flavin adenine dinucleotide binding"/>
    <property type="evidence" value="ECO:0007669"/>
    <property type="project" value="UniProtKB-UniRule"/>
</dbReference>
<keyword evidence="5 6" id="KW-0560">Oxidoreductase</keyword>
<evidence type="ECO:0000256" key="6">
    <source>
        <dbReference type="HAMAP-Rule" id="MF_01685"/>
    </source>
</evidence>
<name>A0A024Q5M1_9BACI</name>
<comment type="similarity">
    <text evidence="6">Belongs to the ferredoxin--NADP reductase type 2 family.</text>
</comment>
<feature type="binding site" evidence="6">
    <location>
        <position position="36"/>
    </location>
    <ligand>
        <name>FAD</name>
        <dbReference type="ChEBI" id="CHEBI:57692"/>
    </ligand>
</feature>
<sequence length="352" mass="38701">MRNSDITDVTIVGGGPAGLYASFYSGMRDLSTRIIEYQPKLGGKVHVYPEKMIWDVGGLTPVTGATLIDQMAEQAVTFDPEIVLNEKVTKIEKNEDQLFVLTSNSGNQYVSRTVILAVGGGILNPIKIDIEGADRFEVTNLHYTVQSLEHFKGKNIIISGGGNSAIDWANEFEPIANQVHIVHRKNEFKGHEAQIQQLMNSSVHVHLNSTIEKLHANQEGNLIDAVSIHNHEINESIRLETDDLIINYGYERELTFIKESPLHIEIENDFFVKGTSKSASSVEGLYAAGDILAFDGKVHLIAGAFVDAANAVNQAKLLLEPDAAAKARVSSHNAKFNAKNKELLKHLYQSSS</sequence>
<protein>
    <recommendedName>
        <fullName evidence="6">Ferredoxin--NADP reductase</fullName>
        <shortName evidence="6">FNR</shortName>
        <shortName evidence="6">Fd-NADP(+) reductase</shortName>
        <ecNumber evidence="6">1.18.1.2</ecNumber>
    </recommendedName>
</protein>
<keyword evidence="4 6" id="KW-0521">NADP</keyword>
<evidence type="ECO:0000256" key="1">
    <source>
        <dbReference type="ARBA" id="ARBA00011738"/>
    </source>
</evidence>
<feature type="binding site" evidence="6">
    <location>
        <position position="123"/>
    </location>
    <ligand>
        <name>FAD</name>
        <dbReference type="ChEBI" id="CHEBI:57692"/>
    </ligand>
</feature>
<dbReference type="InterPro" id="IPR036188">
    <property type="entry name" value="FAD/NAD-bd_sf"/>
</dbReference>
<evidence type="ECO:0000256" key="3">
    <source>
        <dbReference type="ARBA" id="ARBA00022827"/>
    </source>
</evidence>
<dbReference type="EMBL" id="CCDP010000001">
    <property type="protein sequence ID" value="CDQ37833.1"/>
    <property type="molecule type" value="Genomic_DNA"/>
</dbReference>
<accession>A0A024Q5M1</accession>
<keyword evidence="2 6" id="KW-0285">Flavoprotein</keyword>
<feature type="binding site" evidence="6">
    <location>
        <position position="44"/>
    </location>
    <ligand>
        <name>FAD</name>
        <dbReference type="ChEBI" id="CHEBI:57692"/>
    </ligand>
</feature>
<evidence type="ECO:0000313" key="9">
    <source>
        <dbReference type="Proteomes" id="UP000028875"/>
    </source>
</evidence>
<dbReference type="SUPFAM" id="SSF51905">
    <property type="entry name" value="FAD/NAD(P)-binding domain"/>
    <property type="match status" value="1"/>
</dbReference>
<dbReference type="InterPro" id="IPR023753">
    <property type="entry name" value="FAD/NAD-binding_dom"/>
</dbReference>
<evidence type="ECO:0000256" key="2">
    <source>
        <dbReference type="ARBA" id="ARBA00022630"/>
    </source>
</evidence>
<evidence type="ECO:0000256" key="4">
    <source>
        <dbReference type="ARBA" id="ARBA00022857"/>
    </source>
</evidence>
<feature type="binding site" evidence="6">
    <location>
        <position position="290"/>
    </location>
    <ligand>
        <name>FAD</name>
        <dbReference type="ChEBI" id="CHEBI:57692"/>
    </ligand>
</feature>
<organism evidence="8 9">
    <name type="scientific">Virgibacillus massiliensis</name>
    <dbReference type="NCBI Taxonomy" id="1462526"/>
    <lineage>
        <taxon>Bacteria</taxon>
        <taxon>Bacillati</taxon>
        <taxon>Bacillota</taxon>
        <taxon>Bacilli</taxon>
        <taxon>Bacillales</taxon>
        <taxon>Bacillaceae</taxon>
        <taxon>Virgibacillus</taxon>
    </lineage>
</organism>
<comment type="catalytic activity">
    <reaction evidence="6">
        <text>2 reduced [2Fe-2S]-[ferredoxin] + NADP(+) + H(+) = 2 oxidized [2Fe-2S]-[ferredoxin] + NADPH</text>
        <dbReference type="Rhea" id="RHEA:20125"/>
        <dbReference type="Rhea" id="RHEA-COMP:10000"/>
        <dbReference type="Rhea" id="RHEA-COMP:10001"/>
        <dbReference type="ChEBI" id="CHEBI:15378"/>
        <dbReference type="ChEBI" id="CHEBI:33737"/>
        <dbReference type="ChEBI" id="CHEBI:33738"/>
        <dbReference type="ChEBI" id="CHEBI:57783"/>
        <dbReference type="ChEBI" id="CHEBI:58349"/>
        <dbReference type="EC" id="1.18.1.2"/>
    </reaction>
</comment>
<dbReference type="InterPro" id="IPR022890">
    <property type="entry name" value="Fd--NADP_Rdtase_type_2"/>
</dbReference>
<dbReference type="RefSeq" id="WP_021290294.1">
    <property type="nucleotide sequence ID" value="NZ_BNER01000001.1"/>
</dbReference>